<evidence type="ECO:0008006" key="3">
    <source>
        <dbReference type="Google" id="ProtNLM"/>
    </source>
</evidence>
<evidence type="ECO:0000313" key="2">
    <source>
        <dbReference type="Proteomes" id="UP001596143"/>
    </source>
</evidence>
<dbReference type="EMBL" id="JBHSPF010000030">
    <property type="protein sequence ID" value="MFC5628760.1"/>
    <property type="molecule type" value="Genomic_DNA"/>
</dbReference>
<accession>A0ABW0U7I7</accession>
<keyword evidence="2" id="KW-1185">Reference proteome</keyword>
<dbReference type="RefSeq" id="WP_270895333.1">
    <property type="nucleotide sequence ID" value="NZ_JBHSPF010000030.1"/>
</dbReference>
<gene>
    <name evidence="1" type="ORF">ACFPTR_07605</name>
</gene>
<comment type="caution">
    <text evidence="1">The sequence shown here is derived from an EMBL/GenBank/DDBJ whole genome shotgun (WGS) entry which is preliminary data.</text>
</comment>
<sequence>MDKKQKGQLKDKNYAMDVDRMINEGMAGGTVHVKYGQEQIEAARELDEEKPPNEN</sequence>
<reference evidence="2" key="1">
    <citation type="journal article" date="2019" name="Int. J. Syst. Evol. Microbiol.">
        <title>The Global Catalogue of Microorganisms (GCM) 10K type strain sequencing project: providing services to taxonomists for standard genome sequencing and annotation.</title>
        <authorList>
            <consortium name="The Broad Institute Genomics Platform"/>
            <consortium name="The Broad Institute Genome Sequencing Center for Infectious Disease"/>
            <person name="Wu L."/>
            <person name="Ma J."/>
        </authorList>
    </citation>
    <scope>NUCLEOTIDE SEQUENCE [LARGE SCALE GENOMIC DNA]</scope>
    <source>
        <strain evidence="2">CGMCC 1.15790</strain>
    </source>
</reference>
<organism evidence="1 2">
    <name type="scientific">Aliibacillus thermotolerans</name>
    <dbReference type="NCBI Taxonomy" id="1834418"/>
    <lineage>
        <taxon>Bacteria</taxon>
        <taxon>Bacillati</taxon>
        <taxon>Bacillota</taxon>
        <taxon>Bacilli</taxon>
        <taxon>Bacillales</taxon>
        <taxon>Bacillaceae</taxon>
        <taxon>Aliibacillus</taxon>
    </lineage>
</organism>
<evidence type="ECO:0000313" key="1">
    <source>
        <dbReference type="EMBL" id="MFC5628760.1"/>
    </source>
</evidence>
<dbReference type="Proteomes" id="UP001596143">
    <property type="component" value="Unassembled WGS sequence"/>
</dbReference>
<name>A0ABW0U7I7_9BACI</name>
<protein>
    <recommendedName>
        <fullName evidence="3">DUF4025 domain-containing protein</fullName>
    </recommendedName>
</protein>
<proteinExistence type="predicted"/>